<accession>Q8GEC8</accession>
<proteinExistence type="predicted"/>
<organism evidence="2">
    <name type="scientific">Stutzerimonas stutzeri</name>
    <name type="common">Pseudomonas stutzeri</name>
    <dbReference type="NCBI Taxonomy" id="316"/>
    <lineage>
        <taxon>Bacteria</taxon>
        <taxon>Pseudomonadati</taxon>
        <taxon>Pseudomonadota</taxon>
        <taxon>Gammaproteobacteria</taxon>
        <taxon>Pseudomonadales</taxon>
        <taxon>Pseudomonadaceae</taxon>
        <taxon>Stutzerimonas</taxon>
    </lineage>
</organism>
<name>Q8GEC8_STUST</name>
<sequence>MKLLSIVDTAVKIGLGALISGVATYWVTKLNHENDIAKTKLKRQRELLEEIAGQAEEFSNAVLKYWAYMVEHVRYAERKKTAPENLPIRIKAAEAELFDKFSQLSSAEGKLILLGSVKAQELLREYGEYIKEFKRSAWHGNTSLSESDLDTYRAVILAKRKILYEELRSIYA</sequence>
<keyword evidence="1" id="KW-0175">Coiled coil</keyword>
<gene>
    <name evidence="2" type="primary">orf173</name>
</gene>
<dbReference type="AlphaFoldDB" id="Q8GEC8"/>
<evidence type="ECO:0000313" key="2">
    <source>
        <dbReference type="EMBL" id="AAN16058.1"/>
    </source>
</evidence>
<feature type="coiled-coil region" evidence="1">
    <location>
        <begin position="27"/>
        <end position="61"/>
    </location>
</feature>
<reference evidence="2" key="1">
    <citation type="journal article" date="2003" name="J. Bacteriol.">
        <title>Recombination activity of a distinctive integron-gene cassette system associated with Pseudomonas stutzeri populations in soil.</title>
        <authorList>
            <person name="Holmes A.J."/>
            <person name="Holley M.P."/>
            <person name="Mahon A."/>
            <person name="Nield B."/>
            <person name="Gillings M."/>
            <person name="Stokes H.W."/>
        </authorList>
    </citation>
    <scope>NUCLEOTIDE SEQUENCE</scope>
    <source>
        <strain evidence="2">Q</strain>
    </source>
</reference>
<protein>
    <submittedName>
        <fullName evidence="2">ORF173</fullName>
    </submittedName>
</protein>
<dbReference type="EMBL" id="AY129392">
    <property type="protein sequence ID" value="AAN16058.1"/>
    <property type="molecule type" value="Genomic_DNA"/>
</dbReference>
<evidence type="ECO:0000256" key="1">
    <source>
        <dbReference type="SAM" id="Coils"/>
    </source>
</evidence>